<name>A0A410PXX2_9FIRM</name>
<evidence type="ECO:0000313" key="4">
    <source>
        <dbReference type="EMBL" id="QAT43789.1"/>
    </source>
</evidence>
<dbReference type="Gene3D" id="1.10.357.10">
    <property type="entry name" value="Tetracycline Repressor, domain 2"/>
    <property type="match status" value="1"/>
</dbReference>
<keyword evidence="1 2" id="KW-0238">DNA-binding</keyword>
<dbReference type="RefSeq" id="WP_128746497.1">
    <property type="nucleotide sequence ID" value="NZ_CP035281.1"/>
</dbReference>
<evidence type="ECO:0000256" key="1">
    <source>
        <dbReference type="ARBA" id="ARBA00023125"/>
    </source>
</evidence>
<accession>A0A410PXX2</accession>
<evidence type="ECO:0000259" key="3">
    <source>
        <dbReference type="PROSITE" id="PS50977"/>
    </source>
</evidence>
<dbReference type="PROSITE" id="PS50977">
    <property type="entry name" value="HTH_TETR_2"/>
    <property type="match status" value="1"/>
</dbReference>
<evidence type="ECO:0000313" key="5">
    <source>
        <dbReference type="Proteomes" id="UP000287601"/>
    </source>
</evidence>
<dbReference type="SUPFAM" id="SSF46689">
    <property type="entry name" value="Homeodomain-like"/>
    <property type="match status" value="1"/>
</dbReference>
<dbReference type="PANTHER" id="PTHR43479:SF7">
    <property type="entry name" value="TETR-FAMILY TRANSCRIPTIONAL REGULATOR"/>
    <property type="match status" value="1"/>
</dbReference>
<protein>
    <submittedName>
        <fullName evidence="4">TetR/AcrR family transcriptional regulator</fullName>
    </submittedName>
</protein>
<evidence type="ECO:0000256" key="2">
    <source>
        <dbReference type="PROSITE-ProRule" id="PRU00335"/>
    </source>
</evidence>
<reference evidence="4 5" key="1">
    <citation type="submission" date="2019-01" db="EMBL/GenBank/DDBJ databases">
        <title>Draft genomes of a novel of Aminipila strains.</title>
        <authorList>
            <person name="Ma S."/>
        </authorList>
    </citation>
    <scope>NUCLEOTIDE SEQUENCE [LARGE SCALE GENOMIC DNA]</scope>
    <source>
        <strain evidence="5">JN-39</strain>
    </source>
</reference>
<dbReference type="InterPro" id="IPR001647">
    <property type="entry name" value="HTH_TetR"/>
</dbReference>
<dbReference type="KEGG" id="amij:EQM06_11450"/>
<sequence length="196" mass="23522">MENKQDLRIVKTRSNIKRSFIQLLLEKDLNNITVQDILDKALINRKTFYNHYQDKYDLTEQLIHEFFEECSSFFELRTGHFDSMNSFLRQVDTMYGEMYAQRDFILALWNIHTEGIDFYGGLKSLLQQKYEDFLRSSDTRNLDIGFQSNLFSTFMLSVLKYMLDSNRIYTAHDIWNEFEIFYRTVVKVSIDSEENT</sequence>
<dbReference type="PANTHER" id="PTHR43479">
    <property type="entry name" value="ACREF/ENVCD OPERON REPRESSOR-RELATED"/>
    <property type="match status" value="1"/>
</dbReference>
<dbReference type="EMBL" id="CP035281">
    <property type="protein sequence ID" value="QAT43789.1"/>
    <property type="molecule type" value="Genomic_DNA"/>
</dbReference>
<dbReference type="OrthoDB" id="9810250at2"/>
<feature type="domain" description="HTH tetR-type" evidence="3">
    <location>
        <begin position="10"/>
        <end position="70"/>
    </location>
</feature>
<feature type="DNA-binding region" description="H-T-H motif" evidence="2">
    <location>
        <begin position="33"/>
        <end position="52"/>
    </location>
</feature>
<gene>
    <name evidence="4" type="ORF">EQM06_11450</name>
</gene>
<dbReference type="InterPro" id="IPR009057">
    <property type="entry name" value="Homeodomain-like_sf"/>
</dbReference>
<dbReference type="GO" id="GO:0003677">
    <property type="term" value="F:DNA binding"/>
    <property type="evidence" value="ECO:0007669"/>
    <property type="project" value="UniProtKB-UniRule"/>
</dbReference>
<dbReference type="AlphaFoldDB" id="A0A410PXX2"/>
<dbReference type="Proteomes" id="UP000287601">
    <property type="component" value="Chromosome"/>
</dbReference>
<keyword evidence="5" id="KW-1185">Reference proteome</keyword>
<proteinExistence type="predicted"/>
<organism evidence="4 5">
    <name type="scientific">Aminipila luticellarii</name>
    <dbReference type="NCBI Taxonomy" id="2507160"/>
    <lineage>
        <taxon>Bacteria</taxon>
        <taxon>Bacillati</taxon>
        <taxon>Bacillota</taxon>
        <taxon>Clostridia</taxon>
        <taxon>Peptostreptococcales</taxon>
        <taxon>Anaerovoracaceae</taxon>
        <taxon>Aminipila</taxon>
    </lineage>
</organism>
<dbReference type="InterPro" id="IPR050624">
    <property type="entry name" value="HTH-type_Tx_Regulator"/>
</dbReference>